<name>A0A5M9JE54_MONFR</name>
<keyword evidence="2" id="KW-1185">Reference proteome</keyword>
<proteinExistence type="predicted"/>
<accession>A0A5M9JE54</accession>
<organism evidence="1 2">
    <name type="scientific">Monilinia fructicola</name>
    <name type="common">Brown rot fungus</name>
    <name type="synonym">Ciboria fructicola</name>
    <dbReference type="NCBI Taxonomy" id="38448"/>
    <lineage>
        <taxon>Eukaryota</taxon>
        <taxon>Fungi</taxon>
        <taxon>Dikarya</taxon>
        <taxon>Ascomycota</taxon>
        <taxon>Pezizomycotina</taxon>
        <taxon>Leotiomycetes</taxon>
        <taxon>Helotiales</taxon>
        <taxon>Sclerotiniaceae</taxon>
        <taxon>Monilinia</taxon>
    </lineage>
</organism>
<evidence type="ECO:0000313" key="2">
    <source>
        <dbReference type="Proteomes" id="UP000322873"/>
    </source>
</evidence>
<protein>
    <submittedName>
        <fullName evidence="1">Uncharacterized protein</fullName>
    </submittedName>
</protein>
<dbReference type="AlphaFoldDB" id="A0A5M9JE54"/>
<sequence length="107" mass="12699">MAFECMSTHTMVQDFPQKKHQVHCLISRDVEDRQDRIELTWSSRGHGEADLREEGQACKPFVHQMAREMYPIERYQFGHHVRHPHQESPTSIDEINNIIEYTIHTLT</sequence>
<dbReference type="EMBL" id="VICG01000012">
    <property type="protein sequence ID" value="KAA8566633.1"/>
    <property type="molecule type" value="Genomic_DNA"/>
</dbReference>
<dbReference type="Proteomes" id="UP000322873">
    <property type="component" value="Unassembled WGS sequence"/>
</dbReference>
<gene>
    <name evidence="1" type="ORF">EYC84_009174</name>
</gene>
<evidence type="ECO:0000313" key="1">
    <source>
        <dbReference type="EMBL" id="KAA8566633.1"/>
    </source>
</evidence>
<reference evidence="1 2" key="1">
    <citation type="submission" date="2019-06" db="EMBL/GenBank/DDBJ databases">
        <title>Genome Sequence of the Brown Rot Fungal Pathogen Monilinia fructicola.</title>
        <authorList>
            <person name="De Miccolis Angelini R.M."/>
            <person name="Landi L."/>
            <person name="Abate D."/>
            <person name="Pollastro S."/>
            <person name="Romanazzi G."/>
            <person name="Faretra F."/>
        </authorList>
    </citation>
    <scope>NUCLEOTIDE SEQUENCE [LARGE SCALE GENOMIC DNA]</scope>
    <source>
        <strain evidence="1 2">Mfrc123</strain>
    </source>
</reference>
<comment type="caution">
    <text evidence="1">The sequence shown here is derived from an EMBL/GenBank/DDBJ whole genome shotgun (WGS) entry which is preliminary data.</text>
</comment>